<keyword evidence="3" id="KW-1185">Reference proteome</keyword>
<sequence>MMISKEKVLKKALISAEKLHLTILVANLKNEDDVKRASCALLQCRGQVEEILKGRLPQMTFHGIGHFHSKVLYVKMTDTEQPTLHEVSEAVKRSFENLDIDISGSKEFKPHLTILKLSKVPALKKRRLKAALYKEYEEVAFGTELFNRIDLCSMHKKEASGAYVCNGSLLLDFSSNTSVDATSDSVQTSTLHASTAEVTDTTNQLDLNGKELLDTSDEDLKVVNSFSPYCTTAENEDSPEKAKAVGSRVHDVKNKNTDSEGVVSETDDAENKSLCCASNGSSSKVEIERKMDNEDIINPDSFSVSNEFLAKVEAMDSKVDDAENKNWDSLCSISFDSLARTEVNERKVVNAEDTNLDSLCSVSDLSLSKGETGEKIHEAQELGSLCLVSCELHSNVEVDVSKVDNAEGVKCDSCSVSDKSLAKEDVIESRIDKENENLDHSCSVLHQSPSKAETDDKKIDNAVKLESLCSVSCDSHSKLELDGRNVNEAKHKNLEYKESILHGSLAKVELHDKNVDDAGNL</sequence>
<dbReference type="InterPro" id="IPR019510">
    <property type="entry name" value="AKAP7-like_phosphoesterase"/>
</dbReference>
<feature type="non-terminal residue" evidence="2">
    <location>
        <position position="521"/>
    </location>
</feature>
<dbReference type="Gene3D" id="3.90.1140.10">
    <property type="entry name" value="Cyclic phosphodiesterase"/>
    <property type="match status" value="1"/>
</dbReference>
<organism evidence="2 3">
    <name type="scientific">Polypterus senegalus</name>
    <name type="common">Senegal bichir</name>
    <dbReference type="NCBI Taxonomy" id="55291"/>
    <lineage>
        <taxon>Eukaryota</taxon>
        <taxon>Metazoa</taxon>
        <taxon>Chordata</taxon>
        <taxon>Craniata</taxon>
        <taxon>Vertebrata</taxon>
        <taxon>Euteleostomi</taxon>
        <taxon>Actinopterygii</taxon>
        <taxon>Polypteriformes</taxon>
        <taxon>Polypteridae</taxon>
        <taxon>Polypterus</taxon>
    </lineage>
</organism>
<dbReference type="AlphaFoldDB" id="A0A8X7WYV6"/>
<dbReference type="InterPro" id="IPR052641">
    <property type="entry name" value="AKAP7_isoform_gamma"/>
</dbReference>
<feature type="non-terminal residue" evidence="2">
    <location>
        <position position="1"/>
    </location>
</feature>
<reference evidence="2 3" key="1">
    <citation type="journal article" date="2021" name="Cell">
        <title>Tracing the genetic footprints of vertebrate landing in non-teleost ray-finned fishes.</title>
        <authorList>
            <person name="Bi X."/>
            <person name="Wang K."/>
            <person name="Yang L."/>
            <person name="Pan H."/>
            <person name="Jiang H."/>
            <person name="Wei Q."/>
            <person name="Fang M."/>
            <person name="Yu H."/>
            <person name="Zhu C."/>
            <person name="Cai Y."/>
            <person name="He Y."/>
            <person name="Gan X."/>
            <person name="Zeng H."/>
            <person name="Yu D."/>
            <person name="Zhu Y."/>
            <person name="Jiang H."/>
            <person name="Qiu Q."/>
            <person name="Yang H."/>
            <person name="Zhang Y.E."/>
            <person name="Wang W."/>
            <person name="Zhu M."/>
            <person name="He S."/>
            <person name="Zhang G."/>
        </authorList>
    </citation>
    <scope>NUCLEOTIDE SEQUENCE [LARGE SCALE GENOMIC DNA]</scope>
    <source>
        <strain evidence="2">Bchr_013</strain>
    </source>
</reference>
<evidence type="ECO:0000259" key="1">
    <source>
        <dbReference type="Pfam" id="PF10469"/>
    </source>
</evidence>
<evidence type="ECO:0000313" key="3">
    <source>
        <dbReference type="Proteomes" id="UP000886611"/>
    </source>
</evidence>
<dbReference type="InterPro" id="IPR009097">
    <property type="entry name" value="Cyclic_Pdiesterase"/>
</dbReference>
<dbReference type="EMBL" id="JAATIS010007298">
    <property type="protein sequence ID" value="KAG2458340.1"/>
    <property type="molecule type" value="Genomic_DNA"/>
</dbReference>
<evidence type="ECO:0000313" key="2">
    <source>
        <dbReference type="EMBL" id="KAG2458340.1"/>
    </source>
</evidence>
<comment type="caution">
    <text evidence="2">The sequence shown here is derived from an EMBL/GenBank/DDBJ whole genome shotgun (WGS) entry which is preliminary data.</text>
</comment>
<dbReference type="SUPFAM" id="SSF55144">
    <property type="entry name" value="LigT-like"/>
    <property type="match status" value="1"/>
</dbReference>
<dbReference type="GO" id="GO:0010738">
    <property type="term" value="P:regulation of protein kinase A signaling"/>
    <property type="evidence" value="ECO:0007669"/>
    <property type="project" value="TreeGrafter"/>
</dbReference>
<accession>A0A8X7WYV6</accession>
<dbReference type="PANTHER" id="PTHR15934:SF4">
    <property type="entry name" value="A-KINASE ANCHOR PROTEIN 7-LIKE PHOSPHOESTERASE DOMAIN-CONTAINING PROTEIN"/>
    <property type="match status" value="1"/>
</dbReference>
<protein>
    <submittedName>
        <fullName evidence="2">AKA7G protein</fullName>
    </submittedName>
</protein>
<dbReference type="PANTHER" id="PTHR15934">
    <property type="entry name" value="RNA 2',3'-CYCLIC PHOSPHODIESTERASE"/>
    <property type="match status" value="1"/>
</dbReference>
<dbReference type="GO" id="GO:0034237">
    <property type="term" value="F:protein kinase A regulatory subunit binding"/>
    <property type="evidence" value="ECO:0007669"/>
    <property type="project" value="TreeGrafter"/>
</dbReference>
<gene>
    <name evidence="2" type="primary">Akap7_1</name>
    <name evidence="2" type="ORF">GTO96_0017938</name>
</gene>
<proteinExistence type="predicted"/>
<name>A0A8X7WYV6_POLSE</name>
<dbReference type="GO" id="GO:0005829">
    <property type="term" value="C:cytosol"/>
    <property type="evidence" value="ECO:0007669"/>
    <property type="project" value="TreeGrafter"/>
</dbReference>
<dbReference type="Pfam" id="PF10469">
    <property type="entry name" value="AKAP7_NLS"/>
    <property type="match status" value="1"/>
</dbReference>
<dbReference type="Proteomes" id="UP000886611">
    <property type="component" value="Unassembled WGS sequence"/>
</dbReference>
<feature type="domain" description="A-kinase anchor protein 7-like phosphoesterase" evidence="1">
    <location>
        <begin position="3"/>
        <end position="169"/>
    </location>
</feature>